<evidence type="ECO:0000256" key="8">
    <source>
        <dbReference type="HAMAP-Rule" id="MF_01161"/>
    </source>
</evidence>
<keyword evidence="6 8" id="KW-0067">ATP-binding</keyword>
<comment type="caution">
    <text evidence="10">The sequence shown here is derived from an EMBL/GenBank/DDBJ whole genome shotgun (WGS) entry which is preliminary data.</text>
</comment>
<dbReference type="InterPro" id="IPR014729">
    <property type="entry name" value="Rossmann-like_a/b/a_fold"/>
</dbReference>
<evidence type="ECO:0000259" key="9">
    <source>
        <dbReference type="SMART" id="SM00977"/>
    </source>
</evidence>
<organism evidence="10 11">
    <name type="scientific">Faecalicoccus acidiformans</name>
    <dbReference type="NCBI Taxonomy" id="915173"/>
    <lineage>
        <taxon>Bacteria</taxon>
        <taxon>Bacillati</taxon>
        <taxon>Bacillota</taxon>
        <taxon>Erysipelotrichia</taxon>
        <taxon>Erysipelotrichales</taxon>
        <taxon>Erysipelotrichaceae</taxon>
        <taxon>Faecalicoccus</taxon>
    </lineage>
</organism>
<evidence type="ECO:0000256" key="7">
    <source>
        <dbReference type="ARBA" id="ARBA00048539"/>
    </source>
</evidence>
<dbReference type="GO" id="GO:0032267">
    <property type="term" value="F:tRNA(Ile)-lysidine synthase activity"/>
    <property type="evidence" value="ECO:0007669"/>
    <property type="project" value="UniProtKB-EC"/>
</dbReference>
<dbReference type="InterPro" id="IPR011063">
    <property type="entry name" value="TilS/TtcA_N"/>
</dbReference>
<gene>
    <name evidence="8" type="primary">tilS</name>
    <name evidence="10" type="ORF">HNQ43_000656</name>
</gene>
<protein>
    <recommendedName>
        <fullName evidence="8">tRNA(Ile)-lysidine synthase</fullName>
        <ecNumber evidence="8">6.3.4.19</ecNumber>
    </recommendedName>
    <alternativeName>
        <fullName evidence="8">tRNA(Ile)-2-lysyl-cytidine synthase</fullName>
    </alternativeName>
    <alternativeName>
        <fullName evidence="8">tRNA(Ile)-lysidine synthetase</fullName>
    </alternativeName>
</protein>
<accession>A0A7W8FYC3</accession>
<keyword evidence="2 8" id="KW-0963">Cytoplasm</keyword>
<dbReference type="SUPFAM" id="SSF56037">
    <property type="entry name" value="PheT/TilS domain"/>
    <property type="match status" value="1"/>
</dbReference>
<dbReference type="InterPro" id="IPR012796">
    <property type="entry name" value="Lysidine-tRNA-synth_C"/>
</dbReference>
<dbReference type="GO" id="GO:0006400">
    <property type="term" value="P:tRNA modification"/>
    <property type="evidence" value="ECO:0007669"/>
    <property type="project" value="UniProtKB-UniRule"/>
</dbReference>
<dbReference type="CDD" id="cd01992">
    <property type="entry name" value="TilS_N"/>
    <property type="match status" value="1"/>
</dbReference>
<comment type="domain">
    <text evidence="8">The N-terminal region contains the highly conserved SGGXDS motif, predicted to be a P-loop motif involved in ATP binding.</text>
</comment>
<dbReference type="EMBL" id="JACHHD010000005">
    <property type="protein sequence ID" value="MBB5184615.1"/>
    <property type="molecule type" value="Genomic_DNA"/>
</dbReference>
<dbReference type="PANTHER" id="PTHR43033">
    <property type="entry name" value="TRNA(ILE)-LYSIDINE SYNTHASE-RELATED"/>
    <property type="match status" value="1"/>
</dbReference>
<feature type="binding site" evidence="8">
    <location>
        <begin position="10"/>
        <end position="15"/>
    </location>
    <ligand>
        <name>ATP</name>
        <dbReference type="ChEBI" id="CHEBI:30616"/>
    </ligand>
</feature>
<proteinExistence type="inferred from homology"/>
<evidence type="ECO:0000256" key="3">
    <source>
        <dbReference type="ARBA" id="ARBA00022598"/>
    </source>
</evidence>
<keyword evidence="4 8" id="KW-0819">tRNA processing</keyword>
<evidence type="ECO:0000313" key="10">
    <source>
        <dbReference type="EMBL" id="MBB5184615.1"/>
    </source>
</evidence>
<keyword evidence="3 8" id="KW-0436">Ligase</keyword>
<evidence type="ECO:0000256" key="6">
    <source>
        <dbReference type="ARBA" id="ARBA00022840"/>
    </source>
</evidence>
<dbReference type="SUPFAM" id="SSF52402">
    <property type="entry name" value="Adenine nucleotide alpha hydrolases-like"/>
    <property type="match status" value="1"/>
</dbReference>
<dbReference type="Pfam" id="PF01171">
    <property type="entry name" value="ATP_bind_3"/>
    <property type="match status" value="1"/>
</dbReference>
<evidence type="ECO:0000313" key="11">
    <source>
        <dbReference type="Proteomes" id="UP000521313"/>
    </source>
</evidence>
<evidence type="ECO:0000256" key="5">
    <source>
        <dbReference type="ARBA" id="ARBA00022741"/>
    </source>
</evidence>
<dbReference type="HAMAP" id="MF_01161">
    <property type="entry name" value="tRNA_Ile_lys_synt"/>
    <property type="match status" value="1"/>
</dbReference>
<name>A0A7W8FYC3_9FIRM</name>
<evidence type="ECO:0000256" key="2">
    <source>
        <dbReference type="ARBA" id="ARBA00022490"/>
    </source>
</evidence>
<dbReference type="AlphaFoldDB" id="A0A7W8FYC3"/>
<dbReference type="InterPro" id="IPR012795">
    <property type="entry name" value="tRNA_Ile_lys_synt_N"/>
</dbReference>
<dbReference type="InterPro" id="IPR012094">
    <property type="entry name" value="tRNA_Ile_lys_synt"/>
</dbReference>
<dbReference type="PANTHER" id="PTHR43033:SF1">
    <property type="entry name" value="TRNA(ILE)-LYSIDINE SYNTHASE-RELATED"/>
    <property type="match status" value="1"/>
</dbReference>
<comment type="similarity">
    <text evidence="8">Belongs to the tRNA(Ile)-lysidine synthase family.</text>
</comment>
<dbReference type="GO" id="GO:0005524">
    <property type="term" value="F:ATP binding"/>
    <property type="evidence" value="ECO:0007669"/>
    <property type="project" value="UniProtKB-UniRule"/>
</dbReference>
<dbReference type="Gene3D" id="3.40.50.620">
    <property type="entry name" value="HUPs"/>
    <property type="match status" value="1"/>
</dbReference>
<sequence length="388" mass="45842">MEKPSIIGCSGGPDSMALLDWMVSKGFYVIVAHVNYQKRESALRDEKLVRAYCQNKGIPCFVEYPQFSKGQNFQAWARQVRYDFFVKLACRFEAQGIYVAHQREDHLETYLFQKQRKMLCEYYGLKPVSSYRGIPLYRPLLDWSKKDCVAYCQRRNIEFGIDESNQTDQYVRNRIRHHCVDQMSEKQKTDLLHQIDTVNREWKEKQESARLFLKNWDQKIASLTDWYFLEEHLYQQTGERHGKKECQNLLDQIQTDCLIDLKDYEMESFQGKLWIVKKQAPVKIVLPKIQYGTYPGFTLANAGRTIEGVSVSCDDFPLTIRTVQKGDRIELRYGTKRLNRFFIDRKIPRVMRKNWLVMENASGRIIFVPQIGCDVQHFSAQLNLFMLQ</sequence>
<dbReference type="RefSeq" id="WP_183374723.1">
    <property type="nucleotide sequence ID" value="NZ_JACHHD010000005.1"/>
</dbReference>
<dbReference type="EC" id="6.3.4.19" evidence="8"/>
<reference evidence="10 11" key="1">
    <citation type="submission" date="2020-08" db="EMBL/GenBank/DDBJ databases">
        <title>Genomic Encyclopedia of Type Strains, Phase IV (KMG-IV): sequencing the most valuable type-strain genomes for metagenomic binning, comparative biology and taxonomic classification.</title>
        <authorList>
            <person name="Goeker M."/>
        </authorList>
    </citation>
    <scope>NUCLEOTIDE SEQUENCE [LARGE SCALE GENOMIC DNA]</scope>
    <source>
        <strain evidence="10 11">DSM 26963</strain>
    </source>
</reference>
<keyword evidence="5 8" id="KW-0547">Nucleotide-binding</keyword>
<dbReference type="NCBIfam" id="TIGR02432">
    <property type="entry name" value="lysidine_TilS_N"/>
    <property type="match status" value="1"/>
</dbReference>
<dbReference type="NCBIfam" id="TIGR02433">
    <property type="entry name" value="lysidine_TilS_C"/>
    <property type="match status" value="1"/>
</dbReference>
<comment type="function">
    <text evidence="8">Ligates lysine onto the cytidine present at position 34 of the AUA codon-specific tRNA(Ile) that contains the anticodon CAU, in an ATP-dependent manner. Cytidine is converted to lysidine, thus changing the amino acid specificity of the tRNA from methionine to isoleucine.</text>
</comment>
<dbReference type="Proteomes" id="UP000521313">
    <property type="component" value="Unassembled WGS sequence"/>
</dbReference>
<dbReference type="Pfam" id="PF11734">
    <property type="entry name" value="TilS_C"/>
    <property type="match status" value="1"/>
</dbReference>
<dbReference type="SMART" id="SM00977">
    <property type="entry name" value="TilS_C"/>
    <property type="match status" value="1"/>
</dbReference>
<evidence type="ECO:0000256" key="4">
    <source>
        <dbReference type="ARBA" id="ARBA00022694"/>
    </source>
</evidence>
<evidence type="ECO:0000256" key="1">
    <source>
        <dbReference type="ARBA" id="ARBA00004496"/>
    </source>
</evidence>
<dbReference type="GO" id="GO:0005737">
    <property type="term" value="C:cytoplasm"/>
    <property type="evidence" value="ECO:0007669"/>
    <property type="project" value="UniProtKB-SubCell"/>
</dbReference>
<feature type="domain" description="Lysidine-tRNA(Ile) synthetase C-terminal" evidence="9">
    <location>
        <begin position="318"/>
        <end position="384"/>
    </location>
</feature>
<comment type="subcellular location">
    <subcellularLocation>
        <location evidence="1 8">Cytoplasm</location>
    </subcellularLocation>
</comment>
<comment type="catalytic activity">
    <reaction evidence="7 8">
        <text>cytidine(34) in tRNA(Ile2) + L-lysine + ATP = lysidine(34) in tRNA(Ile2) + AMP + diphosphate + H(+)</text>
        <dbReference type="Rhea" id="RHEA:43744"/>
        <dbReference type="Rhea" id="RHEA-COMP:10625"/>
        <dbReference type="Rhea" id="RHEA-COMP:10670"/>
        <dbReference type="ChEBI" id="CHEBI:15378"/>
        <dbReference type="ChEBI" id="CHEBI:30616"/>
        <dbReference type="ChEBI" id="CHEBI:32551"/>
        <dbReference type="ChEBI" id="CHEBI:33019"/>
        <dbReference type="ChEBI" id="CHEBI:82748"/>
        <dbReference type="ChEBI" id="CHEBI:83665"/>
        <dbReference type="ChEBI" id="CHEBI:456215"/>
        <dbReference type="EC" id="6.3.4.19"/>
    </reaction>
</comment>